<protein>
    <submittedName>
        <fullName evidence="1">Uncharacterized protein</fullName>
    </submittedName>
</protein>
<proteinExistence type="predicted"/>
<name>A0ACC6U684_9BURK</name>
<accession>A0ACC6U684</accession>
<dbReference type="Proteomes" id="UP001558850">
    <property type="component" value="Unassembled WGS sequence"/>
</dbReference>
<sequence length="47" mass="5069">MSATAFKTYDQVGIKEDISDVISNISPTTTPFQSMIKTGPMETSAPM</sequence>
<evidence type="ECO:0000313" key="2">
    <source>
        <dbReference type="Proteomes" id="UP001558850"/>
    </source>
</evidence>
<keyword evidence="2" id="KW-1185">Reference proteome</keyword>
<organism evidence="1 2">
    <name type="scientific">Paraburkholderia phymatum</name>
    <dbReference type="NCBI Taxonomy" id="148447"/>
    <lineage>
        <taxon>Bacteria</taxon>
        <taxon>Pseudomonadati</taxon>
        <taxon>Pseudomonadota</taxon>
        <taxon>Betaproteobacteria</taxon>
        <taxon>Burkholderiales</taxon>
        <taxon>Burkholderiaceae</taxon>
        <taxon>Paraburkholderia</taxon>
    </lineage>
</organism>
<reference evidence="1" key="1">
    <citation type="submission" date="2024-07" db="EMBL/GenBank/DDBJ databases">
        <title>A survey of Mimosa microsymbionts across Brazilian biomes reveals a high diversity of Paraburkholderia nodulating endemic species, but also that Cupriavidus is common as a symbiont of widespread species.</title>
        <authorList>
            <person name="Rouws L."/>
            <person name="Barauna A."/>
            <person name="Beukes C."/>
            <person name="Rouws J.R.C."/>
            <person name="De Faria S.M."/>
            <person name="Gross E."/>
            <person name="Bueno Dos Reis Junior F."/>
            <person name="Simon M.F."/>
            <person name="Maluk M."/>
            <person name="Odee D.W."/>
            <person name="Kenicer G."/>
            <person name="Young J.P.W."/>
            <person name="Reis V.M."/>
            <person name="Zilli J."/>
            <person name="James E.K."/>
        </authorList>
    </citation>
    <scope>NUCLEOTIDE SEQUENCE</scope>
    <source>
        <strain evidence="1">EG181B</strain>
    </source>
</reference>
<dbReference type="EMBL" id="JBFRCH010000017">
    <property type="protein sequence ID" value="MEX3935072.1"/>
    <property type="molecule type" value="Genomic_DNA"/>
</dbReference>
<gene>
    <name evidence="1" type="ORF">AB4Y32_25320</name>
</gene>
<comment type="caution">
    <text evidence="1">The sequence shown here is derived from an EMBL/GenBank/DDBJ whole genome shotgun (WGS) entry which is preliminary data.</text>
</comment>
<evidence type="ECO:0000313" key="1">
    <source>
        <dbReference type="EMBL" id="MEX3935072.1"/>
    </source>
</evidence>